<feature type="transmembrane region" description="Helical" evidence="1">
    <location>
        <begin position="217"/>
        <end position="233"/>
    </location>
</feature>
<protein>
    <submittedName>
        <fullName evidence="2">Uncharacterized protein</fullName>
    </submittedName>
</protein>
<dbReference type="OrthoDB" id="2704844at2759"/>
<sequence>MQRIEQIVSPPPHLTVMVAPLNGHAPLHVTVCLTTLAPLSVVVHLTALAPLIVIVHLHLKWGRIDDDVDSNQFKEVVNTHERVPVVKRARKMGIVVERSDAGNTLTEFIPLGTLPHLMSRFVTVVPPAGLLDMTRPIALAPLLFGRRLHMGTLYVVTIAPPLLVLLGRTHHMGTTYVVTIAPPLLVLLGRTRHMETMYVITIAPPLLVLLGRTPLVGTTYVVTIASLWLGLLVR</sequence>
<dbReference type="EMBL" id="KN820272">
    <property type="protein sequence ID" value="KIJ06547.1"/>
    <property type="molecule type" value="Genomic_DNA"/>
</dbReference>
<feature type="transmembrane region" description="Helical" evidence="1">
    <location>
        <begin position="173"/>
        <end position="189"/>
    </location>
</feature>
<name>A0A0C9TEF7_PAXIN</name>
<keyword evidence="3" id="KW-1185">Reference proteome</keyword>
<keyword evidence="1" id="KW-0812">Transmembrane</keyword>
<dbReference type="HOGENOM" id="CLU_1267247_0_0_1"/>
<dbReference type="AlphaFoldDB" id="A0A0C9TEF7"/>
<reference evidence="3" key="2">
    <citation type="submission" date="2015-01" db="EMBL/GenBank/DDBJ databases">
        <title>Evolutionary Origins and Diversification of the Mycorrhizal Mutualists.</title>
        <authorList>
            <consortium name="DOE Joint Genome Institute"/>
            <consortium name="Mycorrhizal Genomics Consortium"/>
            <person name="Kohler A."/>
            <person name="Kuo A."/>
            <person name="Nagy L.G."/>
            <person name="Floudas D."/>
            <person name="Copeland A."/>
            <person name="Barry K.W."/>
            <person name="Cichocki N."/>
            <person name="Veneault-Fourrey C."/>
            <person name="LaButti K."/>
            <person name="Lindquist E.A."/>
            <person name="Lipzen A."/>
            <person name="Lundell T."/>
            <person name="Morin E."/>
            <person name="Murat C."/>
            <person name="Riley R."/>
            <person name="Ohm R."/>
            <person name="Sun H."/>
            <person name="Tunlid A."/>
            <person name="Henrissat B."/>
            <person name="Grigoriev I.V."/>
            <person name="Hibbett D.S."/>
            <person name="Martin F."/>
        </authorList>
    </citation>
    <scope>NUCLEOTIDE SEQUENCE [LARGE SCALE GENOMIC DNA]</scope>
    <source>
        <strain evidence="3">ATCC 200175</strain>
    </source>
</reference>
<feature type="transmembrane region" description="Helical" evidence="1">
    <location>
        <begin position="148"/>
        <end position="167"/>
    </location>
</feature>
<evidence type="ECO:0000313" key="3">
    <source>
        <dbReference type="Proteomes" id="UP000053647"/>
    </source>
</evidence>
<reference evidence="2 3" key="1">
    <citation type="submission" date="2014-06" db="EMBL/GenBank/DDBJ databases">
        <authorList>
            <consortium name="DOE Joint Genome Institute"/>
            <person name="Kuo A."/>
            <person name="Kohler A."/>
            <person name="Nagy L.G."/>
            <person name="Floudas D."/>
            <person name="Copeland A."/>
            <person name="Barry K.W."/>
            <person name="Cichocki N."/>
            <person name="Veneault-Fourrey C."/>
            <person name="LaButti K."/>
            <person name="Lindquist E.A."/>
            <person name="Lipzen A."/>
            <person name="Lundell T."/>
            <person name="Morin E."/>
            <person name="Murat C."/>
            <person name="Sun H."/>
            <person name="Tunlid A."/>
            <person name="Henrissat B."/>
            <person name="Grigoriev I.V."/>
            <person name="Hibbett D.S."/>
            <person name="Martin F."/>
            <person name="Nordberg H.P."/>
            <person name="Cantor M.N."/>
            <person name="Hua S.X."/>
        </authorList>
    </citation>
    <scope>NUCLEOTIDE SEQUENCE [LARGE SCALE GENOMIC DNA]</scope>
    <source>
        <strain evidence="2 3">ATCC 200175</strain>
    </source>
</reference>
<accession>A0A0C9TEF7</accession>
<gene>
    <name evidence="2" type="ORF">PAXINDRAFT_20259</name>
</gene>
<dbReference type="Proteomes" id="UP000053647">
    <property type="component" value="Unassembled WGS sequence"/>
</dbReference>
<proteinExistence type="predicted"/>
<evidence type="ECO:0000256" key="1">
    <source>
        <dbReference type="SAM" id="Phobius"/>
    </source>
</evidence>
<keyword evidence="1" id="KW-0472">Membrane</keyword>
<evidence type="ECO:0000313" key="2">
    <source>
        <dbReference type="EMBL" id="KIJ06547.1"/>
    </source>
</evidence>
<organism evidence="2 3">
    <name type="scientific">Paxillus involutus ATCC 200175</name>
    <dbReference type="NCBI Taxonomy" id="664439"/>
    <lineage>
        <taxon>Eukaryota</taxon>
        <taxon>Fungi</taxon>
        <taxon>Dikarya</taxon>
        <taxon>Basidiomycota</taxon>
        <taxon>Agaricomycotina</taxon>
        <taxon>Agaricomycetes</taxon>
        <taxon>Agaricomycetidae</taxon>
        <taxon>Boletales</taxon>
        <taxon>Paxilineae</taxon>
        <taxon>Paxillaceae</taxon>
        <taxon>Paxillus</taxon>
    </lineage>
</organism>
<keyword evidence="1" id="KW-1133">Transmembrane helix</keyword>